<comment type="caution">
    <text evidence="9">The sequence shown here is derived from an EMBL/GenBank/DDBJ whole genome shotgun (WGS) entry which is preliminary data.</text>
</comment>
<dbReference type="SUPFAM" id="SSF81345">
    <property type="entry name" value="ABC transporter involved in vitamin B12 uptake, BtuC"/>
    <property type="match status" value="1"/>
</dbReference>
<accession>A0ABV6P9X7</accession>
<keyword evidence="5 8" id="KW-0812">Transmembrane</keyword>
<dbReference type="CDD" id="cd06550">
    <property type="entry name" value="TM_ABC_iron-siderophores_like"/>
    <property type="match status" value="1"/>
</dbReference>
<feature type="transmembrane region" description="Helical" evidence="8">
    <location>
        <begin position="323"/>
        <end position="344"/>
    </location>
</feature>
<dbReference type="InterPro" id="IPR037294">
    <property type="entry name" value="ABC_BtuC-like"/>
</dbReference>
<feature type="transmembrane region" description="Helical" evidence="8">
    <location>
        <begin position="113"/>
        <end position="132"/>
    </location>
</feature>
<proteinExistence type="inferred from homology"/>
<keyword evidence="6 8" id="KW-1133">Transmembrane helix</keyword>
<keyword evidence="4" id="KW-1003">Cell membrane</keyword>
<evidence type="ECO:0000256" key="8">
    <source>
        <dbReference type="SAM" id="Phobius"/>
    </source>
</evidence>
<feature type="transmembrane region" description="Helical" evidence="8">
    <location>
        <begin position="295"/>
        <end position="317"/>
    </location>
</feature>
<dbReference type="Gene3D" id="1.10.3470.10">
    <property type="entry name" value="ABC transporter involved in vitamin B12 uptake, BtuC"/>
    <property type="match status" value="1"/>
</dbReference>
<evidence type="ECO:0000256" key="6">
    <source>
        <dbReference type="ARBA" id="ARBA00022989"/>
    </source>
</evidence>
<dbReference type="PANTHER" id="PTHR30472">
    <property type="entry name" value="FERRIC ENTEROBACTIN TRANSPORT SYSTEM PERMEASE PROTEIN"/>
    <property type="match status" value="1"/>
</dbReference>
<evidence type="ECO:0000256" key="1">
    <source>
        <dbReference type="ARBA" id="ARBA00004651"/>
    </source>
</evidence>
<evidence type="ECO:0000256" key="2">
    <source>
        <dbReference type="ARBA" id="ARBA00007935"/>
    </source>
</evidence>
<comment type="similarity">
    <text evidence="2">Belongs to the binding-protein-dependent transport system permease family. FecCD subfamily.</text>
</comment>
<feature type="transmembrane region" description="Helical" evidence="8">
    <location>
        <begin position="34"/>
        <end position="58"/>
    </location>
</feature>
<keyword evidence="3" id="KW-0813">Transport</keyword>
<evidence type="ECO:0000256" key="5">
    <source>
        <dbReference type="ARBA" id="ARBA00022692"/>
    </source>
</evidence>
<dbReference type="InterPro" id="IPR000522">
    <property type="entry name" value="ABC_transptr_permease_BtuC"/>
</dbReference>
<feature type="transmembrane region" description="Helical" evidence="8">
    <location>
        <begin position="79"/>
        <end position="101"/>
    </location>
</feature>
<evidence type="ECO:0000256" key="3">
    <source>
        <dbReference type="ARBA" id="ARBA00022448"/>
    </source>
</evidence>
<evidence type="ECO:0000256" key="4">
    <source>
        <dbReference type="ARBA" id="ARBA00022475"/>
    </source>
</evidence>
<evidence type="ECO:0000313" key="10">
    <source>
        <dbReference type="Proteomes" id="UP001589862"/>
    </source>
</evidence>
<evidence type="ECO:0000256" key="7">
    <source>
        <dbReference type="ARBA" id="ARBA00023136"/>
    </source>
</evidence>
<organism evidence="9 10">
    <name type="scientific">Micrococcoides hystricis</name>
    <dbReference type="NCBI Taxonomy" id="1572761"/>
    <lineage>
        <taxon>Bacteria</taxon>
        <taxon>Bacillati</taxon>
        <taxon>Actinomycetota</taxon>
        <taxon>Actinomycetes</taxon>
        <taxon>Micrococcales</taxon>
        <taxon>Micrococcaceae</taxon>
        <taxon>Micrococcoides</taxon>
    </lineage>
</organism>
<evidence type="ECO:0000313" key="9">
    <source>
        <dbReference type="EMBL" id="MFC0581920.1"/>
    </source>
</evidence>
<gene>
    <name evidence="9" type="ORF">ACFFFR_05930</name>
</gene>
<feature type="transmembrane region" description="Helical" evidence="8">
    <location>
        <begin position="164"/>
        <end position="186"/>
    </location>
</feature>
<sequence>MALTATLENTGTTLVTAPARPLNWRDRLTGSTGLSFAIAALAVMAVVSMFVGVTDVALSDVLRGDSAAWELLQVSRIPRTAAVMLAGAAMAVAGLIMQLMVRNKFVEPSTVGTIESATLGVLVVTLAFPAAALMAKMGVAALFALGGTVLFIAITRTIPVRSTFLIPLVGLMLGGVISALTTFVAYRVDLLQTLNTWMIGDFSGVLAGRYELLWVVALLVAVAFVAADRFTVAGMGADFTTNLGLSYRKTMVLGMSLVAMIAAVVVVTVGALPFLGLIVPNLVSLLVGDNARKAVPWTAVIGVGLILVCDIIGRTIIYPYEVPVGIVVSVLGAAVFLGMLIRLFRKNRA</sequence>
<reference evidence="9 10" key="1">
    <citation type="submission" date="2024-09" db="EMBL/GenBank/DDBJ databases">
        <authorList>
            <person name="Sun Q."/>
            <person name="Mori K."/>
        </authorList>
    </citation>
    <scope>NUCLEOTIDE SEQUENCE [LARGE SCALE GENOMIC DNA]</scope>
    <source>
        <strain evidence="9 10">NCAIM B.02604</strain>
    </source>
</reference>
<dbReference type="Pfam" id="PF01032">
    <property type="entry name" value="FecCD"/>
    <property type="match status" value="1"/>
</dbReference>
<feature type="transmembrane region" description="Helical" evidence="8">
    <location>
        <begin position="139"/>
        <end position="158"/>
    </location>
</feature>
<keyword evidence="7 8" id="KW-0472">Membrane</keyword>
<feature type="transmembrane region" description="Helical" evidence="8">
    <location>
        <begin position="252"/>
        <end position="283"/>
    </location>
</feature>
<feature type="transmembrane region" description="Helical" evidence="8">
    <location>
        <begin position="212"/>
        <end position="232"/>
    </location>
</feature>
<dbReference type="Proteomes" id="UP001589862">
    <property type="component" value="Unassembled WGS sequence"/>
</dbReference>
<dbReference type="PANTHER" id="PTHR30472:SF27">
    <property type="entry name" value="PETROBACTIN IMPORT SYSTEM PERMEASE PROTEIN YCLN"/>
    <property type="match status" value="1"/>
</dbReference>
<dbReference type="EMBL" id="JBHLUB010000027">
    <property type="protein sequence ID" value="MFC0581920.1"/>
    <property type="molecule type" value="Genomic_DNA"/>
</dbReference>
<keyword evidence="10" id="KW-1185">Reference proteome</keyword>
<name>A0ABV6P9X7_9MICC</name>
<comment type="subcellular location">
    <subcellularLocation>
        <location evidence="1">Cell membrane</location>
        <topology evidence="1">Multi-pass membrane protein</topology>
    </subcellularLocation>
</comment>
<dbReference type="RefSeq" id="WP_377458689.1">
    <property type="nucleotide sequence ID" value="NZ_JBHLUB010000027.1"/>
</dbReference>
<protein>
    <submittedName>
        <fullName evidence="9">ABC transporter permease</fullName>
    </submittedName>
</protein>